<gene>
    <name evidence="4" type="ORF">AB0759_18810</name>
</gene>
<dbReference type="Pfam" id="PF07589">
    <property type="entry name" value="PEP-CTERM"/>
    <property type="match status" value="1"/>
</dbReference>
<comment type="caution">
    <text evidence="4">The sequence shown here is derived from an EMBL/GenBank/DDBJ whole genome shotgun (WGS) entry which is preliminary data.</text>
</comment>
<dbReference type="Proteomes" id="UP001628874">
    <property type="component" value="Unassembled WGS sequence"/>
</dbReference>
<dbReference type="EMBL" id="JBFQGM010000006">
    <property type="protein sequence ID" value="MFL9462665.1"/>
    <property type="molecule type" value="Genomic_DNA"/>
</dbReference>
<name>A0ABW8WPC4_9CYAN</name>
<dbReference type="NCBIfam" id="TIGR02595">
    <property type="entry name" value="PEP_CTERM"/>
    <property type="match status" value="1"/>
</dbReference>
<feature type="compositionally biased region" description="Polar residues" evidence="1">
    <location>
        <begin position="257"/>
        <end position="289"/>
    </location>
</feature>
<keyword evidence="5" id="KW-1185">Reference proteome</keyword>
<evidence type="ECO:0000313" key="4">
    <source>
        <dbReference type="EMBL" id="MFL9462665.1"/>
    </source>
</evidence>
<dbReference type="InterPro" id="IPR013424">
    <property type="entry name" value="Ice-binding_C"/>
</dbReference>
<organism evidence="4 5">
    <name type="scientific">Scytonema tolypothrichoides VB-61278_2</name>
    <dbReference type="NCBI Taxonomy" id="3232314"/>
    <lineage>
        <taxon>Bacteria</taxon>
        <taxon>Bacillati</taxon>
        <taxon>Cyanobacteriota</taxon>
        <taxon>Cyanophyceae</taxon>
        <taxon>Nostocales</taxon>
        <taxon>Scytonemataceae</taxon>
        <taxon>Scytonema</taxon>
    </lineage>
</organism>
<evidence type="ECO:0000256" key="1">
    <source>
        <dbReference type="SAM" id="MobiDB-lite"/>
    </source>
</evidence>
<protein>
    <submittedName>
        <fullName evidence="4">PEP-CTERM sorting domain-containing protein</fullName>
    </submittedName>
</protein>
<evidence type="ECO:0000259" key="3">
    <source>
        <dbReference type="Pfam" id="PF07589"/>
    </source>
</evidence>
<evidence type="ECO:0000256" key="2">
    <source>
        <dbReference type="SAM" id="SignalP"/>
    </source>
</evidence>
<accession>A0ABW8WPC4</accession>
<proteinExistence type="predicted"/>
<feature type="region of interest" description="Disordered" evidence="1">
    <location>
        <begin position="143"/>
        <end position="304"/>
    </location>
</feature>
<feature type="domain" description="Ice-binding protein C-terminal" evidence="3">
    <location>
        <begin position="301"/>
        <end position="320"/>
    </location>
</feature>
<feature type="chain" id="PRO_5046756407" evidence="2">
    <location>
        <begin position="34"/>
        <end position="326"/>
    </location>
</feature>
<feature type="compositionally biased region" description="Polar residues" evidence="1">
    <location>
        <begin position="143"/>
        <end position="235"/>
    </location>
</feature>
<sequence>MIKRTVTKFLFASTAGSMIGLATIIASISSSVAAVQTLAINAPDKYSISHIVLFLQSPSGTISRVKIDNFPDGIMSYDPNKVLSQYPNTQLVAYSVKAGNNKFNETSDALPVIIDSSVQMSQLPIDKEAQKNTTVYQYTKYPTGSSTIPVVSNPTPENNTPVVSNPAPENNTPVVSNPAPENNTPVVSNPAPENNTPVVSNPAPENNTPVVSNPAPENNTPVVSNPAPENNTPVVSNPAPEDNTPVVSNPAPEDNTPVVSNPAPENNTPVASNPTPEDNTPVASNSPTADSGIPHASKTTQVPEPGTMAALALFGLGGLFAKKKIK</sequence>
<dbReference type="RefSeq" id="WP_408019844.1">
    <property type="nucleotide sequence ID" value="NZ_JBFQGM010000006.1"/>
</dbReference>
<evidence type="ECO:0000313" key="5">
    <source>
        <dbReference type="Proteomes" id="UP001628874"/>
    </source>
</evidence>
<feature type="signal peptide" evidence="2">
    <location>
        <begin position="1"/>
        <end position="33"/>
    </location>
</feature>
<keyword evidence="2" id="KW-0732">Signal</keyword>
<reference evidence="4 5" key="1">
    <citation type="submission" date="2024-07" db="EMBL/GenBank/DDBJ databases">
        <authorList>
            <person name="Tripathy S."/>
        </authorList>
    </citation>
    <scope>NUCLEOTIDE SEQUENCE [LARGE SCALE GENOMIC DNA]</scope>
    <source>
        <strain evidence="4 5">VB-61278_2</strain>
    </source>
</reference>